<evidence type="ECO:0000313" key="2">
    <source>
        <dbReference type="EMBL" id="MRX72285.1"/>
    </source>
</evidence>
<reference evidence="2 3" key="1">
    <citation type="submission" date="2019-11" db="EMBL/GenBank/DDBJ databases">
        <title>Bacillus lacus genome.</title>
        <authorList>
            <person name="Allen C.J."/>
            <person name="Newman J.D."/>
        </authorList>
    </citation>
    <scope>NUCLEOTIDE SEQUENCE [LARGE SCALE GENOMIC DNA]</scope>
    <source>
        <strain evidence="2 3">KCTC 33946</strain>
    </source>
</reference>
<dbReference type="Gene3D" id="6.20.240.60">
    <property type="match status" value="1"/>
</dbReference>
<dbReference type="InterPro" id="IPR018392">
    <property type="entry name" value="LysM"/>
</dbReference>
<evidence type="ECO:0000259" key="1">
    <source>
        <dbReference type="PROSITE" id="PS51782"/>
    </source>
</evidence>
<organism evidence="2 3">
    <name type="scientific">Metabacillus lacus</name>
    <dbReference type="NCBI Taxonomy" id="1983721"/>
    <lineage>
        <taxon>Bacteria</taxon>
        <taxon>Bacillati</taxon>
        <taxon>Bacillota</taxon>
        <taxon>Bacilli</taxon>
        <taxon>Bacillales</taxon>
        <taxon>Bacillaceae</taxon>
        <taxon>Metabacillus</taxon>
    </lineage>
</organism>
<dbReference type="EMBL" id="WKKI01000013">
    <property type="protein sequence ID" value="MRX72285.1"/>
    <property type="molecule type" value="Genomic_DNA"/>
</dbReference>
<accession>A0A7X2IYT0</accession>
<name>A0A7X2IYT0_9BACI</name>
<dbReference type="AlphaFoldDB" id="A0A7X2IYT0"/>
<dbReference type="PROSITE" id="PS51782">
    <property type="entry name" value="LYSM"/>
    <property type="match status" value="1"/>
</dbReference>
<dbReference type="Pfam" id="PF01476">
    <property type="entry name" value="LysM"/>
    <property type="match status" value="1"/>
</dbReference>
<dbReference type="OrthoDB" id="9785345at2"/>
<evidence type="ECO:0000313" key="3">
    <source>
        <dbReference type="Proteomes" id="UP000448867"/>
    </source>
</evidence>
<dbReference type="CDD" id="cd00118">
    <property type="entry name" value="LysM"/>
    <property type="match status" value="1"/>
</dbReference>
<dbReference type="Proteomes" id="UP000448867">
    <property type="component" value="Unassembled WGS sequence"/>
</dbReference>
<dbReference type="Pfam" id="PF07486">
    <property type="entry name" value="Hydrolase_2"/>
    <property type="match status" value="1"/>
</dbReference>
<sequence>MRYILRVAIAGMLVISIAPLDNSTVEASAVHRVQAGDTLWLIGKKYGVSIKDIQYKNHKSGHLLYVGERLTIPTSVTNSEKELMARLVHAEAKGEPYAGKVAVATVVLNRVKSDEFPDTISDVIHQKVKHSYAFEPVQNGSIHQHANQEAAEAVDEAIAYDGMGNDSLYFYNPETATSKWIFSTEETLTIGKHRFAK</sequence>
<dbReference type="SUPFAM" id="SSF54106">
    <property type="entry name" value="LysM domain"/>
    <property type="match status" value="1"/>
</dbReference>
<proteinExistence type="predicted"/>
<dbReference type="Gene3D" id="1.10.10.2520">
    <property type="entry name" value="Cell wall hydrolase SleB, domain 1"/>
    <property type="match status" value="1"/>
</dbReference>
<dbReference type="Gene3D" id="3.10.350.10">
    <property type="entry name" value="LysM domain"/>
    <property type="match status" value="1"/>
</dbReference>
<dbReference type="InterPro" id="IPR036779">
    <property type="entry name" value="LysM_dom_sf"/>
</dbReference>
<dbReference type="SMART" id="SM00257">
    <property type="entry name" value="LysM"/>
    <property type="match status" value="1"/>
</dbReference>
<protein>
    <submittedName>
        <fullName evidence="2">LysM peptidoglycan-binding domain-containing protein</fullName>
    </submittedName>
</protein>
<dbReference type="GO" id="GO:0016787">
    <property type="term" value="F:hydrolase activity"/>
    <property type="evidence" value="ECO:0007669"/>
    <property type="project" value="InterPro"/>
</dbReference>
<keyword evidence="3" id="KW-1185">Reference proteome</keyword>
<feature type="domain" description="LysM" evidence="1">
    <location>
        <begin position="29"/>
        <end position="72"/>
    </location>
</feature>
<dbReference type="InterPro" id="IPR042047">
    <property type="entry name" value="SleB_dom1"/>
</dbReference>
<gene>
    <name evidence="2" type="ORF">GJU40_08985</name>
</gene>
<dbReference type="InterPro" id="IPR011105">
    <property type="entry name" value="Cell_wall_hydrolase_SleB"/>
</dbReference>
<comment type="caution">
    <text evidence="2">The sequence shown here is derived from an EMBL/GenBank/DDBJ whole genome shotgun (WGS) entry which is preliminary data.</text>
</comment>